<evidence type="ECO:0000313" key="1">
    <source>
        <dbReference type="EMBL" id="KAK9124802.1"/>
    </source>
</evidence>
<name>A0AAP0J1U3_9MAGN</name>
<protein>
    <submittedName>
        <fullName evidence="1">Uncharacterized protein</fullName>
    </submittedName>
</protein>
<evidence type="ECO:0000313" key="2">
    <source>
        <dbReference type="Proteomes" id="UP001417504"/>
    </source>
</evidence>
<gene>
    <name evidence="1" type="ORF">Sjap_014404</name>
</gene>
<keyword evidence="2" id="KW-1185">Reference proteome</keyword>
<sequence length="76" mass="9221">MPLFCARYMALMNMKGFKYLVDPPWLQLQSRASEISKAYLHFEITFQSCQHLKYQKLLFLFENLQQPPDFIWELML</sequence>
<dbReference type="EMBL" id="JBBNAE010000005">
    <property type="protein sequence ID" value="KAK9124802.1"/>
    <property type="molecule type" value="Genomic_DNA"/>
</dbReference>
<reference evidence="1 2" key="1">
    <citation type="submission" date="2024-01" db="EMBL/GenBank/DDBJ databases">
        <title>Genome assemblies of Stephania.</title>
        <authorList>
            <person name="Yang L."/>
        </authorList>
    </citation>
    <scope>NUCLEOTIDE SEQUENCE [LARGE SCALE GENOMIC DNA]</scope>
    <source>
        <strain evidence="1">QJT</strain>
        <tissue evidence="1">Leaf</tissue>
    </source>
</reference>
<proteinExistence type="predicted"/>
<accession>A0AAP0J1U3</accession>
<dbReference type="Proteomes" id="UP001417504">
    <property type="component" value="Unassembled WGS sequence"/>
</dbReference>
<comment type="caution">
    <text evidence="1">The sequence shown here is derived from an EMBL/GenBank/DDBJ whole genome shotgun (WGS) entry which is preliminary data.</text>
</comment>
<organism evidence="1 2">
    <name type="scientific">Stephania japonica</name>
    <dbReference type="NCBI Taxonomy" id="461633"/>
    <lineage>
        <taxon>Eukaryota</taxon>
        <taxon>Viridiplantae</taxon>
        <taxon>Streptophyta</taxon>
        <taxon>Embryophyta</taxon>
        <taxon>Tracheophyta</taxon>
        <taxon>Spermatophyta</taxon>
        <taxon>Magnoliopsida</taxon>
        <taxon>Ranunculales</taxon>
        <taxon>Menispermaceae</taxon>
        <taxon>Menispermoideae</taxon>
        <taxon>Cissampelideae</taxon>
        <taxon>Stephania</taxon>
    </lineage>
</organism>
<dbReference type="AlphaFoldDB" id="A0AAP0J1U3"/>